<dbReference type="GeneID" id="20669404"/>
<accession>W4KPV3</accession>
<dbReference type="GO" id="GO:0005524">
    <property type="term" value="F:ATP binding"/>
    <property type="evidence" value="ECO:0007669"/>
    <property type="project" value="UniProtKB-KW"/>
</dbReference>
<reference evidence="7 8" key="1">
    <citation type="journal article" date="2012" name="New Phytol.">
        <title>Insight into trade-off between wood decay and parasitism from the genome of a fungal forest pathogen.</title>
        <authorList>
            <person name="Olson A."/>
            <person name="Aerts A."/>
            <person name="Asiegbu F."/>
            <person name="Belbahri L."/>
            <person name="Bouzid O."/>
            <person name="Broberg A."/>
            <person name="Canback B."/>
            <person name="Coutinho P.M."/>
            <person name="Cullen D."/>
            <person name="Dalman K."/>
            <person name="Deflorio G."/>
            <person name="van Diepen L.T."/>
            <person name="Dunand C."/>
            <person name="Duplessis S."/>
            <person name="Durling M."/>
            <person name="Gonthier P."/>
            <person name="Grimwood J."/>
            <person name="Fossdal C.G."/>
            <person name="Hansson D."/>
            <person name="Henrissat B."/>
            <person name="Hietala A."/>
            <person name="Himmelstrand K."/>
            <person name="Hoffmeister D."/>
            <person name="Hogberg N."/>
            <person name="James T.Y."/>
            <person name="Karlsson M."/>
            <person name="Kohler A."/>
            <person name="Kues U."/>
            <person name="Lee Y.H."/>
            <person name="Lin Y.C."/>
            <person name="Lind M."/>
            <person name="Lindquist E."/>
            <person name="Lombard V."/>
            <person name="Lucas S."/>
            <person name="Lunden K."/>
            <person name="Morin E."/>
            <person name="Murat C."/>
            <person name="Park J."/>
            <person name="Raffaello T."/>
            <person name="Rouze P."/>
            <person name="Salamov A."/>
            <person name="Schmutz J."/>
            <person name="Solheim H."/>
            <person name="Stahlberg J."/>
            <person name="Velez H."/>
            <person name="de Vries R.P."/>
            <person name="Wiebenga A."/>
            <person name="Woodward S."/>
            <person name="Yakovlev I."/>
            <person name="Garbelotto M."/>
            <person name="Martin F."/>
            <person name="Grigoriev I.V."/>
            <person name="Stenlid J."/>
        </authorList>
    </citation>
    <scope>NUCLEOTIDE SEQUENCE [LARGE SCALE GENOMIC DNA]</scope>
    <source>
        <strain evidence="7 8">TC 32-1</strain>
    </source>
</reference>
<dbReference type="AlphaFoldDB" id="W4KPV3"/>
<dbReference type="eggNOG" id="KOG0610">
    <property type="taxonomic scope" value="Eukaryota"/>
</dbReference>
<organism evidence="7 8">
    <name type="scientific">Heterobasidion irregulare (strain TC 32-1)</name>
    <dbReference type="NCBI Taxonomy" id="747525"/>
    <lineage>
        <taxon>Eukaryota</taxon>
        <taxon>Fungi</taxon>
        <taxon>Dikarya</taxon>
        <taxon>Basidiomycota</taxon>
        <taxon>Agaricomycotina</taxon>
        <taxon>Agaricomycetes</taxon>
        <taxon>Russulales</taxon>
        <taxon>Bondarzewiaceae</taxon>
        <taxon>Heterobasidion</taxon>
        <taxon>Heterobasidion annosum species complex</taxon>
    </lineage>
</organism>
<name>W4KPV3_HETIT</name>
<gene>
    <name evidence="7" type="ORF">HETIRDRAFT_306379</name>
</gene>
<dbReference type="SUPFAM" id="SSF56112">
    <property type="entry name" value="Protein kinase-like (PK-like)"/>
    <property type="match status" value="1"/>
</dbReference>
<keyword evidence="1" id="KW-0723">Serine/threonine-protein kinase</keyword>
<evidence type="ECO:0000313" key="8">
    <source>
        <dbReference type="Proteomes" id="UP000030671"/>
    </source>
</evidence>
<dbReference type="PANTHER" id="PTHR24351">
    <property type="entry name" value="RIBOSOMAL PROTEIN S6 KINASE"/>
    <property type="match status" value="1"/>
</dbReference>
<protein>
    <recommendedName>
        <fullName evidence="6">Protein kinase domain-containing protein</fullName>
    </recommendedName>
</protein>
<evidence type="ECO:0000313" key="7">
    <source>
        <dbReference type="EMBL" id="ETW87744.1"/>
    </source>
</evidence>
<dbReference type="GO" id="GO:0004674">
    <property type="term" value="F:protein serine/threonine kinase activity"/>
    <property type="evidence" value="ECO:0007669"/>
    <property type="project" value="UniProtKB-KW"/>
</dbReference>
<evidence type="ECO:0000259" key="6">
    <source>
        <dbReference type="PROSITE" id="PS50011"/>
    </source>
</evidence>
<keyword evidence="8" id="KW-1185">Reference proteome</keyword>
<dbReference type="InterPro" id="IPR000719">
    <property type="entry name" value="Prot_kinase_dom"/>
</dbReference>
<keyword evidence="4" id="KW-0418">Kinase</keyword>
<dbReference type="RefSeq" id="XP_009541608.1">
    <property type="nucleotide sequence ID" value="XM_009543313.1"/>
</dbReference>
<dbReference type="InterPro" id="IPR011009">
    <property type="entry name" value="Kinase-like_dom_sf"/>
</dbReference>
<dbReference type="HOGENOM" id="CLU_1165954_0_0_1"/>
<dbReference type="Proteomes" id="UP000030671">
    <property type="component" value="Unassembled WGS sequence"/>
</dbReference>
<dbReference type="KEGG" id="hir:HETIRDRAFT_306379"/>
<evidence type="ECO:0000256" key="1">
    <source>
        <dbReference type="ARBA" id="ARBA00022527"/>
    </source>
</evidence>
<dbReference type="EMBL" id="KI925454">
    <property type="protein sequence ID" value="ETW87744.1"/>
    <property type="molecule type" value="Genomic_DNA"/>
</dbReference>
<dbReference type="Gene3D" id="1.10.510.10">
    <property type="entry name" value="Transferase(Phosphotransferase) domain 1"/>
    <property type="match status" value="1"/>
</dbReference>
<dbReference type="OrthoDB" id="347657at2759"/>
<keyword evidence="3" id="KW-0547">Nucleotide-binding</keyword>
<keyword evidence="2" id="KW-0808">Transferase</keyword>
<evidence type="ECO:0000256" key="5">
    <source>
        <dbReference type="ARBA" id="ARBA00022840"/>
    </source>
</evidence>
<evidence type="ECO:0000256" key="2">
    <source>
        <dbReference type="ARBA" id="ARBA00022679"/>
    </source>
</evidence>
<sequence>MAAHGPVTAGGGGMAILRLWTREIASGLAALHALDIVHHALCPAHVLVLPDGHVRIAGLDRAVRGRCCVDPGSTTGAVPRGGRRDSVVLPAGDVALLGLGLDAVEREAPSRDEGEREWEEAPEVLLGWAHGLEVDWWAYGVVVGWMAWGQHPFVGRSERGAGRISSATMRARILKGPVPDDAMGGGSEDIAQGAVKGLVEEVRVVFEIFRHCDVVVSDAPVRCSASSGTRRRGQILNA</sequence>
<feature type="domain" description="Protein kinase" evidence="6">
    <location>
        <begin position="1"/>
        <end position="238"/>
    </location>
</feature>
<evidence type="ECO:0000256" key="4">
    <source>
        <dbReference type="ARBA" id="ARBA00022777"/>
    </source>
</evidence>
<evidence type="ECO:0000256" key="3">
    <source>
        <dbReference type="ARBA" id="ARBA00022741"/>
    </source>
</evidence>
<dbReference type="PROSITE" id="PS50011">
    <property type="entry name" value="PROTEIN_KINASE_DOM"/>
    <property type="match status" value="1"/>
</dbReference>
<keyword evidence="5" id="KW-0067">ATP-binding</keyword>
<dbReference type="InParanoid" id="W4KPV3"/>
<proteinExistence type="predicted"/>